<comment type="caution">
    <text evidence="2">The sequence shown here is derived from an EMBL/GenBank/DDBJ whole genome shotgun (WGS) entry which is preliminary data.</text>
</comment>
<evidence type="ECO:0000313" key="2">
    <source>
        <dbReference type="EMBL" id="MBT1778291.1"/>
    </source>
</evidence>
<protein>
    <submittedName>
        <fullName evidence="2">Uncharacterized protein</fullName>
    </submittedName>
</protein>
<evidence type="ECO:0000256" key="1">
    <source>
        <dbReference type="SAM" id="MobiDB-lite"/>
    </source>
</evidence>
<feature type="compositionally biased region" description="Polar residues" evidence="1">
    <location>
        <begin position="101"/>
        <end position="110"/>
    </location>
</feature>
<dbReference type="EMBL" id="JAHEVK010000019">
    <property type="protein sequence ID" value="MBT1778291.1"/>
    <property type="molecule type" value="Genomic_DNA"/>
</dbReference>
<dbReference type="AlphaFoldDB" id="A0A9Q2WES0"/>
<name>A0A9Q2WES0_9ENTR</name>
<evidence type="ECO:0000313" key="3">
    <source>
        <dbReference type="Proteomes" id="UP000742934"/>
    </source>
</evidence>
<feature type="region of interest" description="Disordered" evidence="1">
    <location>
        <begin position="85"/>
        <end position="148"/>
    </location>
</feature>
<accession>A0A9Q2WES0</accession>
<organism evidence="2 3">
    <name type="scientific">Enterobacter hormaechei subsp. hoffmannii</name>
    <dbReference type="NCBI Taxonomy" id="1812934"/>
    <lineage>
        <taxon>Bacteria</taxon>
        <taxon>Pseudomonadati</taxon>
        <taxon>Pseudomonadota</taxon>
        <taxon>Gammaproteobacteria</taxon>
        <taxon>Enterobacterales</taxon>
        <taxon>Enterobacteriaceae</taxon>
        <taxon>Enterobacter</taxon>
        <taxon>Enterobacter cloacae complex</taxon>
    </lineage>
</organism>
<sequence>MKNATNTVKNDDLDELTAMLQSLDEPTAQAAKASGSDEIDDLLAGLNDDIGKPVEAVAEEVIQANAANDLTKVFEELEVEHKPVKVVEPEATPVSEPAATEKSTAETQPCESKGVDPAPSPTPDPEPKAEVTESKPQKAKGERAPAKPRFTLADKDEAFYAKAGLESAVFSEAFDKAPVKAKDKILNLLNWFNGGPEISIYTVIAMRHILETKTATSNSIKLALMSYPEKPYPLNTASTQAGQMMAVFPATGVATREGGCLTLNDDSPIVKKFIAEYSFG</sequence>
<proteinExistence type="predicted"/>
<gene>
    <name evidence="2" type="ORF">KK080_15935</name>
</gene>
<feature type="compositionally biased region" description="Basic and acidic residues" evidence="1">
    <location>
        <begin position="125"/>
        <end position="145"/>
    </location>
</feature>
<reference evidence="2" key="1">
    <citation type="submission" date="2021-05" db="EMBL/GenBank/DDBJ databases">
        <title>The batch submission of Enterobacter spp. strains.</title>
        <authorList>
            <person name="Wei L."/>
            <person name="Wang C."/>
            <person name="Feng Y."/>
            <person name="Zong Z."/>
        </authorList>
    </citation>
    <scope>NUCLEOTIDE SEQUENCE</scope>
    <source>
        <strain evidence="2">090086</strain>
    </source>
</reference>
<dbReference type="Proteomes" id="UP000742934">
    <property type="component" value="Unassembled WGS sequence"/>
</dbReference>